<feature type="region of interest" description="Disordered" evidence="5">
    <location>
        <begin position="629"/>
        <end position="655"/>
    </location>
</feature>
<dbReference type="Pfam" id="PF00787">
    <property type="entry name" value="PX"/>
    <property type="match status" value="1"/>
</dbReference>
<evidence type="ECO:0000256" key="4">
    <source>
        <dbReference type="ARBA" id="ARBA00022833"/>
    </source>
</evidence>
<keyword evidence="3" id="KW-0863">Zinc-finger</keyword>
<dbReference type="CDD" id="cd06093">
    <property type="entry name" value="PX_domain"/>
    <property type="match status" value="1"/>
</dbReference>
<comment type="caution">
    <text evidence="7">The sequence shown here is derived from an EMBL/GenBank/DDBJ whole genome shotgun (WGS) entry which is preliminary data.</text>
</comment>
<evidence type="ECO:0000256" key="3">
    <source>
        <dbReference type="ARBA" id="ARBA00022771"/>
    </source>
</evidence>
<sequence>MYKDARAEISVLRAENKELKRKATVMFRFGGPPYAVVEEQGGVNVLGGLGSTETGLARDTQDKKTEERNQCLPLCPCVMLSNGLLLNGVLGGCLLPLSTHVCHEMVPLSVRINHLVRWPGHDQSRLEAVARLPGTDMRIEIFTEQQQMMNGERTRGETSPEVASPDPLDELQPWQSPKSDDESPVNSQYSSCGESELERYCSANSMMGTPSLCSSIGTFQDCADSEFGSMRSFSSLENFSLAGGFARKLGERRLSSSGGSGCLVDPRIESGDGKNSSEVRNDVELGSEFVGRDDGMNSQHQLNRVDTGDVVLSKVGSDSDLLAVLDLSTVLGEELYAEDDGGGIVRWRDHSELAMLQSSAGSVSEQQITNVEAVDENVLGRGVNSDTHSSARVIEPVDSCLDELCSGTGVEFDVGEGGRRSDEDKASSRFEHSEGEDSMFGYGTDDEQKIELVHQRNTQYHQEAQSKKENSLLMSSSVAFGADDWDDFVQETGQSDITSIMLEKREPNIEFEGHLISSSSRADTGFPGVDISESSNQVQGADELEKCIKNGSATPVDFLDFRESEKGKDAEDTVTINQDGDLDELEDYLKTCPGGDILERELDPPLQETPLNKGLNLVGGNLRKESPLLSTQEFDNVGDSRVSESQESEKSKVQLDPLSDIKSSLLCSASTEKSEEQMVDFVREPCPLLSMDENNIKRPLKDSPASFNLFEDQPKEIKVENLELNEFYCEIVHEMEEILLDSTESPGARFTQRDMVYRPHLPLPLRDGGSTASTSGDDNAHNVVQSPLTIDGVEVVGAKQKKGDVSFGERLVGVKEYTVYIIRVWSGKDHWEVERRYRDFCTLYRRLKTSFSGQGWILPSTWSSVERESRKIFGNVSPDVVAERSALIQECLRSILHSRFSSSLPSALIWFLSPQTFLPSSPASNKSNPQSPFSARSTDTDNVLTFGKTISLIVEIRPNKSMKQILEAQHYICAGCYKHFDDGKTQILDFVQTLGWGKPRLCEYTGQLFCSSCHMNETSVLPARVLHHWDFAQYPVSQLAKSYLDSIYDQPMLCVSAVNPFLFSKVPALVQVTGVRRKIGAMLPFVHCPFRMSIYKGLSSRRYLLESNDFFALRDLIDLSKGAFAALPVVVDTVSSKILEHITEQCLICCDVGIPCNARQACDDPSSLIFPFQEGEIERCRSCKLVFHKLCFKKITSCPCGERLEQDREQGGSANVSHRVDSTSGALDLFGRKSDSTATVGFFSRLFSKASPEKSWGAKDSDTVILMGSLPSTSL</sequence>
<evidence type="ECO:0000313" key="7">
    <source>
        <dbReference type="EMBL" id="THG18757.1"/>
    </source>
</evidence>
<accession>A0A4V3WQ34</accession>
<dbReference type="STRING" id="542762.A0A4V3WQ34"/>
<dbReference type="GO" id="GO:0035091">
    <property type="term" value="F:phosphatidylinositol binding"/>
    <property type="evidence" value="ECO:0007669"/>
    <property type="project" value="InterPro"/>
</dbReference>
<keyword evidence="1" id="KW-0479">Metal-binding</keyword>
<proteinExistence type="predicted"/>
<dbReference type="SMART" id="SM01175">
    <property type="entry name" value="DUF4206"/>
    <property type="match status" value="1"/>
</dbReference>
<feature type="region of interest" description="Disordered" evidence="5">
    <location>
        <begin position="413"/>
        <end position="442"/>
    </location>
</feature>
<dbReference type="InterPro" id="IPR051366">
    <property type="entry name" value="DEF8"/>
</dbReference>
<keyword evidence="2" id="KW-0677">Repeat</keyword>
<dbReference type="Gene3D" id="3.30.1520.10">
    <property type="entry name" value="Phox-like domain"/>
    <property type="match status" value="1"/>
</dbReference>
<evidence type="ECO:0000256" key="1">
    <source>
        <dbReference type="ARBA" id="ARBA00022723"/>
    </source>
</evidence>
<dbReference type="InterPro" id="IPR036871">
    <property type="entry name" value="PX_dom_sf"/>
</dbReference>
<feature type="region of interest" description="Disordered" evidence="5">
    <location>
        <begin position="146"/>
        <end position="190"/>
    </location>
</feature>
<keyword evidence="4" id="KW-0862">Zinc</keyword>
<dbReference type="Proteomes" id="UP000306102">
    <property type="component" value="Unassembled WGS sequence"/>
</dbReference>
<dbReference type="AlphaFoldDB" id="A0A4V3WQ34"/>
<dbReference type="SUPFAM" id="SSF64268">
    <property type="entry name" value="PX domain"/>
    <property type="match status" value="1"/>
</dbReference>
<dbReference type="Pfam" id="PF13901">
    <property type="entry name" value="RH_dom"/>
    <property type="match status" value="1"/>
</dbReference>
<evidence type="ECO:0000256" key="2">
    <source>
        <dbReference type="ARBA" id="ARBA00022737"/>
    </source>
</evidence>
<dbReference type="GO" id="GO:0016020">
    <property type="term" value="C:membrane"/>
    <property type="evidence" value="ECO:0007669"/>
    <property type="project" value="UniProtKB-ARBA"/>
</dbReference>
<dbReference type="PROSITE" id="PS50195">
    <property type="entry name" value="PX"/>
    <property type="match status" value="1"/>
</dbReference>
<feature type="compositionally biased region" description="Basic and acidic residues" evidence="5">
    <location>
        <begin position="416"/>
        <end position="435"/>
    </location>
</feature>
<dbReference type="InterPro" id="IPR001683">
    <property type="entry name" value="PX_dom"/>
</dbReference>
<organism evidence="7 8">
    <name type="scientific">Camellia sinensis var. sinensis</name>
    <name type="common">China tea</name>
    <dbReference type="NCBI Taxonomy" id="542762"/>
    <lineage>
        <taxon>Eukaryota</taxon>
        <taxon>Viridiplantae</taxon>
        <taxon>Streptophyta</taxon>
        <taxon>Embryophyta</taxon>
        <taxon>Tracheophyta</taxon>
        <taxon>Spermatophyta</taxon>
        <taxon>Magnoliopsida</taxon>
        <taxon>eudicotyledons</taxon>
        <taxon>Gunneridae</taxon>
        <taxon>Pentapetalae</taxon>
        <taxon>asterids</taxon>
        <taxon>Ericales</taxon>
        <taxon>Theaceae</taxon>
        <taxon>Camellia</taxon>
    </lineage>
</organism>
<dbReference type="PANTHER" id="PTHR12326:SF3">
    <property type="entry name" value="DIFFERENTIALLY EXPRESSED IN FDCP 8 HOMOLOG"/>
    <property type="match status" value="1"/>
</dbReference>
<dbReference type="PANTHER" id="PTHR12326">
    <property type="entry name" value="PLECKSTRIN HOMOLOGY DOMAIN CONTAINING PROTEIN"/>
    <property type="match status" value="1"/>
</dbReference>
<feature type="compositionally biased region" description="Basic and acidic residues" evidence="5">
    <location>
        <begin position="641"/>
        <end position="653"/>
    </location>
</feature>
<dbReference type="GO" id="GO:0005768">
    <property type="term" value="C:endosome"/>
    <property type="evidence" value="ECO:0007669"/>
    <property type="project" value="UniProtKB-ARBA"/>
</dbReference>
<protein>
    <recommendedName>
        <fullName evidence="6">PX domain-containing protein</fullName>
    </recommendedName>
</protein>
<dbReference type="InterPro" id="IPR025258">
    <property type="entry name" value="RH_dom"/>
</dbReference>
<dbReference type="EMBL" id="SDRB02002876">
    <property type="protein sequence ID" value="THG18757.1"/>
    <property type="molecule type" value="Genomic_DNA"/>
</dbReference>
<reference evidence="7 8" key="1">
    <citation type="journal article" date="2018" name="Proc. Natl. Acad. Sci. U.S.A.">
        <title>Draft genome sequence of Camellia sinensis var. sinensis provides insights into the evolution of the tea genome and tea quality.</title>
        <authorList>
            <person name="Wei C."/>
            <person name="Yang H."/>
            <person name="Wang S."/>
            <person name="Zhao J."/>
            <person name="Liu C."/>
            <person name="Gao L."/>
            <person name="Xia E."/>
            <person name="Lu Y."/>
            <person name="Tai Y."/>
            <person name="She G."/>
            <person name="Sun J."/>
            <person name="Cao H."/>
            <person name="Tong W."/>
            <person name="Gao Q."/>
            <person name="Li Y."/>
            <person name="Deng W."/>
            <person name="Jiang X."/>
            <person name="Wang W."/>
            <person name="Chen Q."/>
            <person name="Zhang S."/>
            <person name="Li H."/>
            <person name="Wu J."/>
            <person name="Wang P."/>
            <person name="Li P."/>
            <person name="Shi C."/>
            <person name="Zheng F."/>
            <person name="Jian J."/>
            <person name="Huang B."/>
            <person name="Shan D."/>
            <person name="Shi M."/>
            <person name="Fang C."/>
            <person name="Yue Y."/>
            <person name="Li F."/>
            <person name="Li D."/>
            <person name="Wei S."/>
            <person name="Han B."/>
            <person name="Jiang C."/>
            <person name="Yin Y."/>
            <person name="Xia T."/>
            <person name="Zhang Z."/>
            <person name="Bennetzen J.L."/>
            <person name="Zhao S."/>
            <person name="Wan X."/>
        </authorList>
    </citation>
    <scope>NUCLEOTIDE SEQUENCE [LARGE SCALE GENOMIC DNA]</scope>
    <source>
        <strain evidence="8">cv. Shuchazao</strain>
        <tissue evidence="7">Leaf</tissue>
    </source>
</reference>
<evidence type="ECO:0000256" key="5">
    <source>
        <dbReference type="SAM" id="MobiDB-lite"/>
    </source>
</evidence>
<evidence type="ECO:0000313" key="8">
    <source>
        <dbReference type="Proteomes" id="UP000306102"/>
    </source>
</evidence>
<keyword evidence="8" id="KW-1185">Reference proteome</keyword>
<feature type="domain" description="PX" evidence="6">
    <location>
        <begin position="798"/>
        <end position="918"/>
    </location>
</feature>
<evidence type="ECO:0000259" key="6">
    <source>
        <dbReference type="PROSITE" id="PS50195"/>
    </source>
</evidence>
<dbReference type="GO" id="GO:0008270">
    <property type="term" value="F:zinc ion binding"/>
    <property type="evidence" value="ECO:0007669"/>
    <property type="project" value="UniProtKB-KW"/>
</dbReference>
<gene>
    <name evidence="7" type="ORF">TEA_012460</name>
</gene>
<name>A0A4V3WQ34_CAMSN</name>